<evidence type="ECO:0000256" key="2">
    <source>
        <dbReference type="ARBA" id="ARBA00022679"/>
    </source>
</evidence>
<keyword evidence="4" id="KW-0007">Acetylation</keyword>
<protein>
    <recommendedName>
        <fullName evidence="8">Catechol-O-methyltransferase domain containing 1</fullName>
    </recommendedName>
</protein>
<evidence type="ECO:0000256" key="4">
    <source>
        <dbReference type="ARBA" id="ARBA00022990"/>
    </source>
</evidence>
<dbReference type="PANTHER" id="PTHR10509">
    <property type="entry name" value="O-METHYLTRANSFERASE-RELATED"/>
    <property type="match status" value="1"/>
</dbReference>
<reference evidence="6" key="3">
    <citation type="submission" date="2025-09" db="UniProtKB">
        <authorList>
            <consortium name="Ensembl"/>
        </authorList>
    </citation>
    <scope>IDENTIFICATION</scope>
    <source>
        <strain evidence="6">breed Abyssinian</strain>
    </source>
</reference>
<sequence>MIQPAPRLSVPAALVLGSAALGAAFATGLFLGRRCHPERSRREKRLLPPEDSPLWQYLLSRSMREHPVLRSLRLLTLEQPQGDSMMTCEQAQLLANLARLIKAKKALDLGTFTGYSALALALALPPAGRVITCEVNPEPLELGRPLWRQAEEEHKIDLRLKPALETLDELLAAGEAGTFDVAVVDADKENCAAYYERCLQLLRPGGVLAVLSVRDRLGGEPSWAGSPSFPLAPPCAPPPCHKAPPSAFSPWGPVSSSHPSSCLGTSSSALSLHDAPPLRRSCGAERCYSLNRGTPRPSACGT</sequence>
<evidence type="ECO:0000256" key="5">
    <source>
        <dbReference type="ARBA" id="ARBA00023453"/>
    </source>
</evidence>
<comment type="similarity">
    <text evidence="5">Belongs to the class I-like SAM-binding methyltransferase superfamily. Cation-dependent O-methyltransferase family.</text>
</comment>
<evidence type="ECO:0000256" key="1">
    <source>
        <dbReference type="ARBA" id="ARBA00022603"/>
    </source>
</evidence>
<dbReference type="CDD" id="cd02440">
    <property type="entry name" value="AdoMet_MTases"/>
    <property type="match status" value="1"/>
</dbReference>
<dbReference type="GeneTree" id="ENSGT00390000004409"/>
<dbReference type="Proteomes" id="UP000823872">
    <property type="component" value="Chromosome D2"/>
</dbReference>
<dbReference type="PROSITE" id="PS51682">
    <property type="entry name" value="SAM_OMT_I"/>
    <property type="match status" value="1"/>
</dbReference>
<keyword evidence="2" id="KW-0808">Transferase</keyword>
<accession>A0ABI7ZHH1</accession>
<reference evidence="6 7" key="1">
    <citation type="submission" date="2021-02" db="EMBL/GenBank/DDBJ databases">
        <title>Safari Cat Assemblies.</title>
        <authorList>
            <person name="Bredemeyer K.R."/>
            <person name="Murphy W.J."/>
        </authorList>
    </citation>
    <scope>NUCLEOTIDE SEQUENCE [LARGE SCALE GENOMIC DNA]</scope>
</reference>
<evidence type="ECO:0000313" key="6">
    <source>
        <dbReference type="Ensembl" id="ENSFCTP00005046651.1"/>
    </source>
</evidence>
<name>A0ABI7ZHH1_FELCA</name>
<dbReference type="InterPro" id="IPR050362">
    <property type="entry name" value="Cation-dep_OMT"/>
</dbReference>
<keyword evidence="7" id="KW-1185">Reference proteome</keyword>
<keyword evidence="1" id="KW-0489">Methyltransferase</keyword>
<organism evidence="6 7">
    <name type="scientific">Felis catus</name>
    <name type="common">Cat</name>
    <name type="synonym">Felis silvestris catus</name>
    <dbReference type="NCBI Taxonomy" id="9685"/>
    <lineage>
        <taxon>Eukaryota</taxon>
        <taxon>Metazoa</taxon>
        <taxon>Chordata</taxon>
        <taxon>Craniata</taxon>
        <taxon>Vertebrata</taxon>
        <taxon>Euteleostomi</taxon>
        <taxon>Mammalia</taxon>
        <taxon>Eutheria</taxon>
        <taxon>Laurasiatheria</taxon>
        <taxon>Carnivora</taxon>
        <taxon>Feliformia</taxon>
        <taxon>Felidae</taxon>
        <taxon>Felinae</taxon>
        <taxon>Felis</taxon>
    </lineage>
</organism>
<evidence type="ECO:0008006" key="8">
    <source>
        <dbReference type="Google" id="ProtNLM"/>
    </source>
</evidence>
<dbReference type="Gene3D" id="3.40.50.150">
    <property type="entry name" value="Vaccinia Virus protein VP39"/>
    <property type="match status" value="1"/>
</dbReference>
<dbReference type="SUPFAM" id="SSF53335">
    <property type="entry name" value="S-adenosyl-L-methionine-dependent methyltransferases"/>
    <property type="match status" value="1"/>
</dbReference>
<dbReference type="Pfam" id="PF01596">
    <property type="entry name" value="Methyltransf_3"/>
    <property type="match status" value="1"/>
</dbReference>
<dbReference type="InterPro" id="IPR029063">
    <property type="entry name" value="SAM-dependent_MTases_sf"/>
</dbReference>
<gene>
    <name evidence="6" type="primary">COMTD1</name>
</gene>
<proteinExistence type="inferred from homology"/>
<evidence type="ECO:0000313" key="7">
    <source>
        <dbReference type="Proteomes" id="UP000823872"/>
    </source>
</evidence>
<dbReference type="PANTHER" id="PTHR10509:SF93">
    <property type="entry name" value="CATECHOL O-METHYLTRANSFERASE DOMAIN-CONTAINING PROTEIN 1"/>
    <property type="match status" value="1"/>
</dbReference>
<keyword evidence="3" id="KW-0949">S-adenosyl-L-methionine</keyword>
<dbReference type="Ensembl" id="ENSFCTT00005064200.1">
    <property type="protein sequence ID" value="ENSFCTP00005046651.1"/>
    <property type="gene ID" value="ENSFCTG00005022455.1"/>
</dbReference>
<reference evidence="6" key="2">
    <citation type="submission" date="2025-08" db="UniProtKB">
        <authorList>
            <consortium name="Ensembl"/>
        </authorList>
    </citation>
    <scope>IDENTIFICATION</scope>
    <source>
        <strain evidence="6">breed Abyssinian</strain>
    </source>
</reference>
<evidence type="ECO:0000256" key="3">
    <source>
        <dbReference type="ARBA" id="ARBA00022691"/>
    </source>
</evidence>
<dbReference type="InterPro" id="IPR002935">
    <property type="entry name" value="SAM_O-MeTrfase"/>
</dbReference>